<organism evidence="2 3">
    <name type="scientific">Trichocladium antarcticum</name>
    <dbReference type="NCBI Taxonomy" id="1450529"/>
    <lineage>
        <taxon>Eukaryota</taxon>
        <taxon>Fungi</taxon>
        <taxon>Dikarya</taxon>
        <taxon>Ascomycota</taxon>
        <taxon>Pezizomycotina</taxon>
        <taxon>Sordariomycetes</taxon>
        <taxon>Sordariomycetidae</taxon>
        <taxon>Sordariales</taxon>
        <taxon>Chaetomiaceae</taxon>
        <taxon>Trichocladium</taxon>
    </lineage>
</organism>
<accession>A0AAN6UBS0</accession>
<dbReference type="Proteomes" id="UP001304895">
    <property type="component" value="Unassembled WGS sequence"/>
</dbReference>
<feature type="compositionally biased region" description="Basic and acidic residues" evidence="1">
    <location>
        <begin position="113"/>
        <end position="122"/>
    </location>
</feature>
<keyword evidence="3" id="KW-1185">Reference proteome</keyword>
<reference evidence="2" key="1">
    <citation type="journal article" date="2023" name="Mol. Phylogenet. Evol.">
        <title>Genome-scale phylogeny and comparative genomics of the fungal order Sordariales.</title>
        <authorList>
            <person name="Hensen N."/>
            <person name="Bonometti L."/>
            <person name="Westerberg I."/>
            <person name="Brannstrom I.O."/>
            <person name="Guillou S."/>
            <person name="Cros-Aarteil S."/>
            <person name="Calhoun S."/>
            <person name="Haridas S."/>
            <person name="Kuo A."/>
            <person name="Mondo S."/>
            <person name="Pangilinan J."/>
            <person name="Riley R."/>
            <person name="LaButti K."/>
            <person name="Andreopoulos B."/>
            <person name="Lipzen A."/>
            <person name="Chen C."/>
            <person name="Yan M."/>
            <person name="Daum C."/>
            <person name="Ng V."/>
            <person name="Clum A."/>
            <person name="Steindorff A."/>
            <person name="Ohm R.A."/>
            <person name="Martin F."/>
            <person name="Silar P."/>
            <person name="Natvig D.O."/>
            <person name="Lalanne C."/>
            <person name="Gautier V."/>
            <person name="Ament-Velasquez S.L."/>
            <person name="Kruys A."/>
            <person name="Hutchinson M.I."/>
            <person name="Powell A.J."/>
            <person name="Barry K."/>
            <person name="Miller A.N."/>
            <person name="Grigoriev I.V."/>
            <person name="Debuchy R."/>
            <person name="Gladieux P."/>
            <person name="Hiltunen Thoren M."/>
            <person name="Johannesson H."/>
        </authorList>
    </citation>
    <scope>NUCLEOTIDE SEQUENCE</scope>
    <source>
        <strain evidence="2">CBS 123565</strain>
    </source>
</reference>
<gene>
    <name evidence="2" type="ORF">BT67DRAFT_244706</name>
</gene>
<reference evidence="2" key="2">
    <citation type="submission" date="2023-05" db="EMBL/GenBank/DDBJ databases">
        <authorList>
            <consortium name="Lawrence Berkeley National Laboratory"/>
            <person name="Steindorff A."/>
            <person name="Hensen N."/>
            <person name="Bonometti L."/>
            <person name="Westerberg I."/>
            <person name="Brannstrom I.O."/>
            <person name="Guillou S."/>
            <person name="Cros-Aarteil S."/>
            <person name="Calhoun S."/>
            <person name="Haridas S."/>
            <person name="Kuo A."/>
            <person name="Mondo S."/>
            <person name="Pangilinan J."/>
            <person name="Riley R."/>
            <person name="Labutti K."/>
            <person name="Andreopoulos B."/>
            <person name="Lipzen A."/>
            <person name="Chen C."/>
            <person name="Yanf M."/>
            <person name="Daum C."/>
            <person name="Ng V."/>
            <person name="Clum A."/>
            <person name="Ohm R."/>
            <person name="Martin F."/>
            <person name="Silar P."/>
            <person name="Natvig D."/>
            <person name="Lalanne C."/>
            <person name="Gautier V."/>
            <person name="Ament-Velasquez S.L."/>
            <person name="Kruys A."/>
            <person name="Hutchinson M.I."/>
            <person name="Powell A.J."/>
            <person name="Barry K."/>
            <person name="Miller A.N."/>
            <person name="Grigoriev I.V."/>
            <person name="Debuchy R."/>
            <person name="Gladieux P."/>
            <person name="Thoren M.H."/>
            <person name="Johannesson H."/>
        </authorList>
    </citation>
    <scope>NUCLEOTIDE SEQUENCE</scope>
    <source>
        <strain evidence="2">CBS 123565</strain>
    </source>
</reference>
<protein>
    <submittedName>
        <fullName evidence="2">Uncharacterized protein</fullName>
    </submittedName>
</protein>
<feature type="region of interest" description="Disordered" evidence="1">
    <location>
        <begin position="113"/>
        <end position="160"/>
    </location>
</feature>
<name>A0AAN6UBS0_9PEZI</name>
<feature type="compositionally biased region" description="Polar residues" evidence="1">
    <location>
        <begin position="67"/>
        <end position="76"/>
    </location>
</feature>
<evidence type="ECO:0000313" key="3">
    <source>
        <dbReference type="Proteomes" id="UP001304895"/>
    </source>
</evidence>
<feature type="region of interest" description="Disordered" evidence="1">
    <location>
        <begin position="66"/>
        <end position="89"/>
    </location>
</feature>
<dbReference type="AlphaFoldDB" id="A0AAN6UBS0"/>
<evidence type="ECO:0000313" key="2">
    <source>
        <dbReference type="EMBL" id="KAK4130068.1"/>
    </source>
</evidence>
<sequence>MEHISPQSFGPNILPKKCPSDIHSAVSVDALFPQWSSLQQPSDHRRHPCPAWTVALANTPRPEVAIRSSTTGSVGQQDPKLQPGMLTDTYNPGHMGAIFGHVASATWRDAPRTHVSDRERRGFSGHAAGDSGRQPGQHLAETALDTPSEESIPRPAVLRS</sequence>
<comment type="caution">
    <text evidence="2">The sequence shown here is derived from an EMBL/GenBank/DDBJ whole genome shotgun (WGS) entry which is preliminary data.</text>
</comment>
<dbReference type="EMBL" id="MU853443">
    <property type="protein sequence ID" value="KAK4130068.1"/>
    <property type="molecule type" value="Genomic_DNA"/>
</dbReference>
<proteinExistence type="predicted"/>
<evidence type="ECO:0000256" key="1">
    <source>
        <dbReference type="SAM" id="MobiDB-lite"/>
    </source>
</evidence>